<dbReference type="NCBIfam" id="TIGR02961">
    <property type="entry name" value="allantoicase"/>
    <property type="match status" value="1"/>
</dbReference>
<dbReference type="GO" id="GO:0000256">
    <property type="term" value="P:allantoin catabolic process"/>
    <property type="evidence" value="ECO:0007669"/>
    <property type="project" value="InterPro"/>
</dbReference>
<evidence type="ECO:0000313" key="3">
    <source>
        <dbReference type="EMBL" id="SVB66870.1"/>
    </source>
</evidence>
<evidence type="ECO:0000259" key="2">
    <source>
        <dbReference type="Pfam" id="PF03561"/>
    </source>
</evidence>
<dbReference type="Pfam" id="PF03561">
    <property type="entry name" value="Allantoicase"/>
    <property type="match status" value="2"/>
</dbReference>
<sequence>MKKFINGKMMNLVEPRLGSKVIFKTDDFFASANRIINSNPPIFKEGIFDKHGKWMDGWETKRRRRKGFDYLIIKLGKPGKIFNVDVDTTHFSGNQPMYASLEACHSNKNPNNKSKWITILNKKKLGPNKNHNFKIKNKSIFTHVKLNIYPDGGIARLRIYGEVEMKKVNFGNKIINLSSMLNGASIIGCNNEHFGKAENILAPGKGKNMGDGWETRRSRGKNFDWLIIKLGRTGTINRIEIDTHHFKGNYPDMCSVQATYVPNKISNYSVVKKSNKWKSLLNKVKLKANKKHSFNNKTMQKNKINYIKINIYPDGGISRIRTFGKVIK</sequence>
<gene>
    <name evidence="3" type="ORF">METZ01_LOCUS219724</name>
</gene>
<reference evidence="3" key="1">
    <citation type="submission" date="2018-05" db="EMBL/GenBank/DDBJ databases">
        <authorList>
            <person name="Lanie J.A."/>
            <person name="Ng W.-L."/>
            <person name="Kazmierczak K.M."/>
            <person name="Andrzejewski T.M."/>
            <person name="Davidsen T.M."/>
            <person name="Wayne K.J."/>
            <person name="Tettelin H."/>
            <person name="Glass J.I."/>
            <person name="Rusch D."/>
            <person name="Podicherti R."/>
            <person name="Tsui H.-C.T."/>
            <person name="Winkler M.E."/>
        </authorList>
    </citation>
    <scope>NUCLEOTIDE SEQUENCE</scope>
</reference>
<name>A0A382FV64_9ZZZZ</name>
<dbReference type="PIRSF" id="PIRSF016516">
    <property type="entry name" value="Allantoicase"/>
    <property type="match status" value="1"/>
</dbReference>
<dbReference type="SUPFAM" id="SSF49785">
    <property type="entry name" value="Galactose-binding domain-like"/>
    <property type="match status" value="2"/>
</dbReference>
<dbReference type="PANTHER" id="PTHR12045">
    <property type="entry name" value="ALLANTOICASE"/>
    <property type="match status" value="1"/>
</dbReference>
<organism evidence="3">
    <name type="scientific">marine metagenome</name>
    <dbReference type="NCBI Taxonomy" id="408172"/>
    <lineage>
        <taxon>unclassified sequences</taxon>
        <taxon>metagenomes</taxon>
        <taxon>ecological metagenomes</taxon>
    </lineage>
</organism>
<dbReference type="InterPro" id="IPR015908">
    <property type="entry name" value="Allantoicase_dom"/>
</dbReference>
<dbReference type="HAMAP" id="MF_00813">
    <property type="entry name" value="Allantoicase"/>
    <property type="match status" value="1"/>
</dbReference>
<protein>
    <recommendedName>
        <fullName evidence="2">Allantoicase domain-containing protein</fullName>
    </recommendedName>
</protein>
<evidence type="ECO:0000256" key="1">
    <source>
        <dbReference type="ARBA" id="ARBA00009242"/>
    </source>
</evidence>
<feature type="domain" description="Allantoicase" evidence="2">
    <location>
        <begin position="18"/>
        <end position="163"/>
    </location>
</feature>
<dbReference type="PANTHER" id="PTHR12045:SF3">
    <property type="entry name" value="INACTIVE ALLANTOICASE-RELATED"/>
    <property type="match status" value="1"/>
</dbReference>
<comment type="similarity">
    <text evidence="1">Belongs to the allantoicase family.</text>
</comment>
<dbReference type="GO" id="GO:0004037">
    <property type="term" value="F:allantoicase activity"/>
    <property type="evidence" value="ECO:0007669"/>
    <property type="project" value="InterPro"/>
</dbReference>
<dbReference type="InterPro" id="IPR008979">
    <property type="entry name" value="Galactose-bd-like_sf"/>
</dbReference>
<accession>A0A382FV64</accession>
<dbReference type="AlphaFoldDB" id="A0A382FV64"/>
<feature type="domain" description="Allantoicase" evidence="2">
    <location>
        <begin position="183"/>
        <end position="326"/>
    </location>
</feature>
<dbReference type="InterPro" id="IPR005164">
    <property type="entry name" value="Allantoicase"/>
</dbReference>
<dbReference type="Gene3D" id="2.60.120.260">
    <property type="entry name" value="Galactose-binding domain-like"/>
    <property type="match status" value="2"/>
</dbReference>
<dbReference type="EMBL" id="UINC01052030">
    <property type="protein sequence ID" value="SVB66870.1"/>
    <property type="molecule type" value="Genomic_DNA"/>
</dbReference>
<proteinExistence type="inferred from homology"/>